<accession>A0ACC3SDK4</accession>
<dbReference type="Proteomes" id="UP001320706">
    <property type="component" value="Unassembled WGS sequence"/>
</dbReference>
<evidence type="ECO:0000313" key="2">
    <source>
        <dbReference type="Proteomes" id="UP001320706"/>
    </source>
</evidence>
<evidence type="ECO:0000313" key="1">
    <source>
        <dbReference type="EMBL" id="KAK8208992.1"/>
    </source>
</evidence>
<proteinExistence type="predicted"/>
<sequence length="84" mass="9252">MDRQARTWSGVVNGFTGIPKTAWRRSGICIIKKHCKITEGVNWKAGALLKGLEWSQRGGTMSGRSAEDTEDWIATVQCGIISDK</sequence>
<reference evidence="1" key="1">
    <citation type="submission" date="2024-02" db="EMBL/GenBank/DDBJ databases">
        <title>Metagenome Assembled Genome of Zalaria obscura JY119.</title>
        <authorList>
            <person name="Vighnesh L."/>
            <person name="Jagadeeshwari U."/>
            <person name="Venkata Ramana C."/>
            <person name="Sasikala C."/>
        </authorList>
    </citation>
    <scope>NUCLEOTIDE SEQUENCE</scope>
    <source>
        <strain evidence="1">JY119</strain>
    </source>
</reference>
<dbReference type="EMBL" id="JAMKPW020000018">
    <property type="protein sequence ID" value="KAK8208992.1"/>
    <property type="molecule type" value="Genomic_DNA"/>
</dbReference>
<keyword evidence="2" id="KW-1185">Reference proteome</keyword>
<name>A0ACC3SDK4_9PEZI</name>
<gene>
    <name evidence="1" type="ORF">M8818_003956</name>
</gene>
<organism evidence="1 2">
    <name type="scientific">Zalaria obscura</name>
    <dbReference type="NCBI Taxonomy" id="2024903"/>
    <lineage>
        <taxon>Eukaryota</taxon>
        <taxon>Fungi</taxon>
        <taxon>Dikarya</taxon>
        <taxon>Ascomycota</taxon>
        <taxon>Pezizomycotina</taxon>
        <taxon>Dothideomycetes</taxon>
        <taxon>Dothideomycetidae</taxon>
        <taxon>Dothideales</taxon>
        <taxon>Zalariaceae</taxon>
        <taxon>Zalaria</taxon>
    </lineage>
</organism>
<comment type="caution">
    <text evidence="1">The sequence shown here is derived from an EMBL/GenBank/DDBJ whole genome shotgun (WGS) entry which is preliminary data.</text>
</comment>
<protein>
    <submittedName>
        <fullName evidence="1">Uncharacterized protein</fullName>
    </submittedName>
</protein>